<evidence type="ECO:0000313" key="3">
    <source>
        <dbReference type="Proteomes" id="UP001500689"/>
    </source>
</evidence>
<dbReference type="EMBL" id="BAAAZN010000007">
    <property type="protein sequence ID" value="GAA3549931.1"/>
    <property type="molecule type" value="Genomic_DNA"/>
</dbReference>
<comment type="caution">
    <text evidence="2">The sequence shown here is derived from an EMBL/GenBank/DDBJ whole genome shotgun (WGS) entry which is preliminary data.</text>
</comment>
<reference evidence="3" key="1">
    <citation type="journal article" date="2019" name="Int. J. Syst. Evol. Microbiol.">
        <title>The Global Catalogue of Microorganisms (GCM) 10K type strain sequencing project: providing services to taxonomists for standard genome sequencing and annotation.</title>
        <authorList>
            <consortium name="The Broad Institute Genomics Platform"/>
            <consortium name="The Broad Institute Genome Sequencing Center for Infectious Disease"/>
            <person name="Wu L."/>
            <person name="Ma J."/>
        </authorList>
    </citation>
    <scope>NUCLEOTIDE SEQUENCE [LARGE SCALE GENOMIC DNA]</scope>
    <source>
        <strain evidence="3">JCM 16898</strain>
    </source>
</reference>
<evidence type="ECO:0000256" key="1">
    <source>
        <dbReference type="SAM" id="MobiDB-lite"/>
    </source>
</evidence>
<proteinExistence type="predicted"/>
<keyword evidence="3" id="KW-1185">Reference proteome</keyword>
<gene>
    <name evidence="2" type="ORF">GCM10022222_36860</name>
</gene>
<sequence length="87" mass="9671">MAWETRQPGRDPMHDRGLACGQRQLQLQPFDPHLSDVEGTTPVDLQVEDSDRDCRRAVFGGPGEQDPDAPCHQEPPDTVLHGRSEAI</sequence>
<protein>
    <submittedName>
        <fullName evidence="2">Uncharacterized protein</fullName>
    </submittedName>
</protein>
<name>A0ABP6WGG9_9PSEU</name>
<feature type="compositionally biased region" description="Basic and acidic residues" evidence="1">
    <location>
        <begin position="69"/>
        <end position="87"/>
    </location>
</feature>
<feature type="region of interest" description="Disordered" evidence="1">
    <location>
        <begin position="32"/>
        <end position="87"/>
    </location>
</feature>
<accession>A0ABP6WGG9</accession>
<dbReference type="Proteomes" id="UP001500689">
    <property type="component" value="Unassembled WGS sequence"/>
</dbReference>
<evidence type="ECO:0000313" key="2">
    <source>
        <dbReference type="EMBL" id="GAA3549931.1"/>
    </source>
</evidence>
<organism evidence="2 3">
    <name type="scientific">Amycolatopsis ultiminotia</name>
    <dbReference type="NCBI Taxonomy" id="543629"/>
    <lineage>
        <taxon>Bacteria</taxon>
        <taxon>Bacillati</taxon>
        <taxon>Actinomycetota</taxon>
        <taxon>Actinomycetes</taxon>
        <taxon>Pseudonocardiales</taxon>
        <taxon>Pseudonocardiaceae</taxon>
        <taxon>Amycolatopsis</taxon>
    </lineage>
</organism>